<keyword evidence="4" id="KW-0282">Flagellum</keyword>
<accession>A0A4P6USJ0</accession>
<evidence type="ECO:0000256" key="3">
    <source>
        <dbReference type="RuleBase" id="RU362076"/>
    </source>
</evidence>
<sequence length="222" mass="24952">MAEMSAITSDLYLSNIKKVQKQTGNSVLGKDDFLKLLITQLQHQDPTNPVDDKEFIAQMAQFSTLEQMQNMTKAMEDLFESQQETQLISYINLIGKKITWHEITEELDDKGLPIVNEGQGVISEVKFKDGSPVFVLEDGKELTPSNISSVVDGKSNTSKDTVSDNPLVEASMLIGKTVKYQDENGNFLEGKIESVTTNNQVIEYILDNQLRLKKDQFEIVDK</sequence>
<comment type="function">
    <text evidence="3">Required for flagellar hook formation. May act as a scaffolding protein.</text>
</comment>
<dbReference type="Pfam" id="PF03963">
    <property type="entry name" value="FlgD"/>
    <property type="match status" value="1"/>
</dbReference>
<dbReference type="InterPro" id="IPR005648">
    <property type="entry name" value="FlgD"/>
</dbReference>
<reference evidence="4 5" key="1">
    <citation type="submission" date="2019-02" db="EMBL/GenBank/DDBJ databases">
        <title>Ureibacillus thermophilus.</title>
        <authorList>
            <person name="Sunny J.S."/>
            <person name="Natarajan A."/>
            <person name="Saleena L.M."/>
        </authorList>
    </citation>
    <scope>NUCLEOTIDE SEQUENCE [LARGE SCALE GENOMIC DNA]</scope>
    <source>
        <strain evidence="4 5">LM102</strain>
    </source>
</reference>
<proteinExistence type="inferred from homology"/>
<gene>
    <name evidence="4" type="primary">flgD</name>
    <name evidence="4" type="ORF">DKZ56_07070</name>
</gene>
<name>A0A4P6USJ0_9BACL</name>
<keyword evidence="4" id="KW-0966">Cell projection</keyword>
<dbReference type="GO" id="GO:0044781">
    <property type="term" value="P:bacterial-type flagellum organization"/>
    <property type="evidence" value="ECO:0007669"/>
    <property type="project" value="UniProtKB-UniRule"/>
</dbReference>
<dbReference type="NCBIfam" id="NF007197">
    <property type="entry name" value="PRK09618.1"/>
    <property type="match status" value="1"/>
</dbReference>
<keyword evidence="2 3" id="KW-1005">Bacterial flagellum biogenesis</keyword>
<dbReference type="EMBL" id="CP036528">
    <property type="protein sequence ID" value="QBK25637.1"/>
    <property type="molecule type" value="Genomic_DNA"/>
</dbReference>
<comment type="similarity">
    <text evidence="1 3">Belongs to the FlgD family.</text>
</comment>
<evidence type="ECO:0000256" key="1">
    <source>
        <dbReference type="ARBA" id="ARBA00010577"/>
    </source>
</evidence>
<organism evidence="4 5">
    <name type="scientific">Ureibacillus thermophilus</name>
    <dbReference type="NCBI Taxonomy" id="367743"/>
    <lineage>
        <taxon>Bacteria</taxon>
        <taxon>Bacillati</taxon>
        <taxon>Bacillota</taxon>
        <taxon>Bacilli</taxon>
        <taxon>Bacillales</taxon>
        <taxon>Caryophanaceae</taxon>
        <taxon>Ureibacillus</taxon>
    </lineage>
</organism>
<protein>
    <recommendedName>
        <fullName evidence="3">Basal-body rod modification protein FlgD</fullName>
    </recommendedName>
</protein>
<dbReference type="RefSeq" id="WP_208652022.1">
    <property type="nucleotide sequence ID" value="NZ_CP036528.1"/>
</dbReference>
<evidence type="ECO:0000256" key="2">
    <source>
        <dbReference type="ARBA" id="ARBA00022795"/>
    </source>
</evidence>
<evidence type="ECO:0000313" key="5">
    <source>
        <dbReference type="Proteomes" id="UP000291151"/>
    </source>
</evidence>
<keyword evidence="4" id="KW-0969">Cilium</keyword>
<keyword evidence="5" id="KW-1185">Reference proteome</keyword>
<dbReference type="Proteomes" id="UP000291151">
    <property type="component" value="Chromosome"/>
</dbReference>
<dbReference type="AlphaFoldDB" id="A0A4P6USJ0"/>
<dbReference type="KEGG" id="uth:DKZ56_07070"/>
<evidence type="ECO:0000313" key="4">
    <source>
        <dbReference type="EMBL" id="QBK25637.1"/>
    </source>
</evidence>